<comment type="caution">
    <text evidence="1">The sequence shown here is derived from an EMBL/GenBank/DDBJ whole genome shotgun (WGS) entry which is preliminary data.</text>
</comment>
<accession>G9XSB7</accession>
<dbReference type="AlphaFoldDB" id="G9XSB7"/>
<sequence>MAIQFNSSFFIIRPDIRPVSILYDLVSPEVTAGVKKYGKKACPGPRQLCRVPGHCLGGGHFGRRPIGYG</sequence>
<dbReference type="HOGENOM" id="CLU_2769060_0_0_9"/>
<protein>
    <submittedName>
        <fullName evidence="1">Uncharacterized protein</fullName>
    </submittedName>
</protein>
<evidence type="ECO:0000313" key="1">
    <source>
        <dbReference type="EMBL" id="EHL05454.1"/>
    </source>
</evidence>
<evidence type="ECO:0000313" key="2">
    <source>
        <dbReference type="Proteomes" id="UP000004416"/>
    </source>
</evidence>
<dbReference type="PATRIC" id="fig|537010.4.peg.3617"/>
<proteinExistence type="predicted"/>
<name>G9XSB7_DESHA</name>
<organism evidence="1 2">
    <name type="scientific">Desulfitobacterium hafniense DP7</name>
    <dbReference type="NCBI Taxonomy" id="537010"/>
    <lineage>
        <taxon>Bacteria</taxon>
        <taxon>Bacillati</taxon>
        <taxon>Bacillota</taxon>
        <taxon>Clostridia</taxon>
        <taxon>Eubacteriales</taxon>
        <taxon>Desulfitobacteriaceae</taxon>
        <taxon>Desulfitobacterium</taxon>
    </lineage>
</organism>
<gene>
    <name evidence="1" type="ORF">HMPREF0322_03867</name>
</gene>
<reference evidence="1 2" key="1">
    <citation type="submission" date="2011-08" db="EMBL/GenBank/DDBJ databases">
        <authorList>
            <person name="Weinstock G."/>
            <person name="Sodergren E."/>
            <person name="Clifton S."/>
            <person name="Fulton L."/>
            <person name="Fulton B."/>
            <person name="Courtney L."/>
            <person name="Fronick C."/>
            <person name="Harrison M."/>
            <person name="Strong C."/>
            <person name="Farmer C."/>
            <person name="Delahaunty K."/>
            <person name="Markovic C."/>
            <person name="Hall O."/>
            <person name="Minx P."/>
            <person name="Tomlinson C."/>
            <person name="Mitreva M."/>
            <person name="Hou S."/>
            <person name="Chen J."/>
            <person name="Wollam A."/>
            <person name="Pepin K.H."/>
            <person name="Johnson M."/>
            <person name="Bhonagiri V."/>
            <person name="Zhang X."/>
            <person name="Suruliraj S."/>
            <person name="Warren W."/>
            <person name="Chinwalla A."/>
            <person name="Mardis E.R."/>
            <person name="Wilson R.K."/>
        </authorList>
    </citation>
    <scope>NUCLEOTIDE SEQUENCE [LARGE SCALE GENOMIC DNA]</scope>
    <source>
        <strain evidence="1 2">DP7</strain>
    </source>
</reference>
<dbReference type="Proteomes" id="UP000004416">
    <property type="component" value="Unassembled WGS sequence"/>
</dbReference>
<dbReference type="EMBL" id="AFZX01000098">
    <property type="protein sequence ID" value="EHL05454.1"/>
    <property type="molecule type" value="Genomic_DNA"/>
</dbReference>